<name>A0A7G3UHQ2_STRT9</name>
<dbReference type="RefSeq" id="WP_040916100.1">
    <property type="nucleotide sequence ID" value="NZ_CP029159.1"/>
</dbReference>
<dbReference type="AlphaFoldDB" id="A0A7G3UHQ2"/>
<protein>
    <recommendedName>
        <fullName evidence="3">4-vinyl reductase 4VR domain-containing protein</fullName>
    </recommendedName>
</protein>
<keyword evidence="2" id="KW-1185">Reference proteome</keyword>
<reference evidence="1 2" key="1">
    <citation type="journal article" date="2012" name="J. Bacteriol.">
        <title>Draft genome of Streptomyces tsukubaensis NRRL 18488, the producer of the clinically important immunosuppressant tacrolimus (FK506).</title>
        <authorList>
            <person name="Barreiro C."/>
            <person name="Prieto C."/>
            <person name="Sola-Landa A."/>
            <person name="Solera E."/>
            <person name="Martinez-Castro M."/>
            <person name="Perez-Redondo R."/>
            <person name="Garcia-Estrada C."/>
            <person name="Aparicio J.F."/>
            <person name="Fernandez-Martinez L.T."/>
            <person name="Santos-Aberturas J."/>
            <person name="Salehi-Najafabadi Z."/>
            <person name="Rodriguez-Garcia A."/>
            <person name="Tauch A."/>
            <person name="Martin J.F."/>
        </authorList>
    </citation>
    <scope>NUCLEOTIDE SEQUENCE [LARGE SCALE GENOMIC DNA]</scope>
    <source>
        <strain evidence="2">DSM 42081 / NBRC 108919 / NRRL 18488 / 9993</strain>
    </source>
</reference>
<dbReference type="EMBL" id="CP029159">
    <property type="protein sequence ID" value="QKM69538.1"/>
    <property type="molecule type" value="Genomic_DNA"/>
</dbReference>
<accession>A0A7G3UHQ2</accession>
<organism evidence="1 2">
    <name type="scientific">Streptomyces tsukubensis (strain DSM 42081 / NBRC 108919 / NRRL 18488 / 9993)</name>
    <dbReference type="NCBI Taxonomy" id="1114943"/>
    <lineage>
        <taxon>Bacteria</taxon>
        <taxon>Bacillati</taxon>
        <taxon>Actinomycetota</taxon>
        <taxon>Actinomycetes</taxon>
        <taxon>Kitasatosporales</taxon>
        <taxon>Streptomycetaceae</taxon>
        <taxon>Streptomyces</taxon>
    </lineage>
</organism>
<sequence>MRERAVEFPLSSEIALLRRSWWLHDARWYQAVKTRFGQEAANELNAEVMRFVARRVATLYSRRKPTPPDSGPREVAAVLQELAGLMFTRAMVRLDATEFDEADGVWETEVSEHFALKMLAASRSLEGYDCPCLDLRAGWFEGIGVTADDEVVACMREGAETCRFRACLKTAN</sequence>
<proteinExistence type="predicted"/>
<dbReference type="Proteomes" id="UP000005940">
    <property type="component" value="Chromosome"/>
</dbReference>
<evidence type="ECO:0008006" key="3">
    <source>
        <dbReference type="Google" id="ProtNLM"/>
    </source>
</evidence>
<evidence type="ECO:0000313" key="2">
    <source>
        <dbReference type="Proteomes" id="UP000005940"/>
    </source>
</evidence>
<gene>
    <name evidence="1" type="ORF">STSU_022555</name>
</gene>
<evidence type="ECO:0000313" key="1">
    <source>
        <dbReference type="EMBL" id="QKM69538.1"/>
    </source>
</evidence>